<feature type="compositionally biased region" description="Basic and acidic residues" evidence="1">
    <location>
        <begin position="96"/>
        <end position="117"/>
    </location>
</feature>
<dbReference type="AlphaFoldDB" id="A0A8X6X757"/>
<evidence type="ECO:0000256" key="1">
    <source>
        <dbReference type="SAM" id="MobiDB-lite"/>
    </source>
</evidence>
<dbReference type="OrthoDB" id="10505356at2759"/>
<organism evidence="2 3">
    <name type="scientific">Trichonephila inaurata madagascariensis</name>
    <dbReference type="NCBI Taxonomy" id="2747483"/>
    <lineage>
        <taxon>Eukaryota</taxon>
        <taxon>Metazoa</taxon>
        <taxon>Ecdysozoa</taxon>
        <taxon>Arthropoda</taxon>
        <taxon>Chelicerata</taxon>
        <taxon>Arachnida</taxon>
        <taxon>Araneae</taxon>
        <taxon>Araneomorphae</taxon>
        <taxon>Entelegynae</taxon>
        <taxon>Araneoidea</taxon>
        <taxon>Nephilidae</taxon>
        <taxon>Trichonephila</taxon>
        <taxon>Trichonephila inaurata</taxon>
    </lineage>
</organism>
<dbReference type="Proteomes" id="UP000886998">
    <property type="component" value="Unassembled WGS sequence"/>
</dbReference>
<feature type="region of interest" description="Disordered" evidence="1">
    <location>
        <begin position="86"/>
        <end position="117"/>
    </location>
</feature>
<gene>
    <name evidence="2" type="ORF">TNIN_387031</name>
</gene>
<comment type="caution">
    <text evidence="2">The sequence shown here is derived from an EMBL/GenBank/DDBJ whole genome shotgun (WGS) entry which is preliminary data.</text>
</comment>
<evidence type="ECO:0000313" key="2">
    <source>
        <dbReference type="EMBL" id="GFY47451.1"/>
    </source>
</evidence>
<dbReference type="EMBL" id="BMAV01005956">
    <property type="protein sequence ID" value="GFY47451.1"/>
    <property type="molecule type" value="Genomic_DNA"/>
</dbReference>
<keyword evidence="3" id="KW-1185">Reference proteome</keyword>
<protein>
    <submittedName>
        <fullName evidence="2">Uncharacterized protein</fullName>
    </submittedName>
</protein>
<proteinExistence type="predicted"/>
<sequence length="134" mass="15369">MTPHTPKKSYVHHTSEDEDIIVYDIDEDEREQFKHIRGGIHCFAYNGSCRAVLFASAAAADFEITHNIPTPDPRKRLMEPGEIAGLNKTLQAPVENVKDKQPKETDERSGSAKEPEIKSFWQRWKKFFSGLKKK</sequence>
<reference evidence="2" key="1">
    <citation type="submission" date="2020-08" db="EMBL/GenBank/DDBJ databases">
        <title>Multicomponent nature underlies the extraordinary mechanical properties of spider dragline silk.</title>
        <authorList>
            <person name="Kono N."/>
            <person name="Nakamura H."/>
            <person name="Mori M."/>
            <person name="Yoshida Y."/>
            <person name="Ohtoshi R."/>
            <person name="Malay A.D."/>
            <person name="Moran D.A.P."/>
            <person name="Tomita M."/>
            <person name="Numata K."/>
            <person name="Arakawa K."/>
        </authorList>
    </citation>
    <scope>NUCLEOTIDE SEQUENCE</scope>
</reference>
<accession>A0A8X6X757</accession>
<name>A0A8X6X757_9ARAC</name>
<evidence type="ECO:0000313" key="3">
    <source>
        <dbReference type="Proteomes" id="UP000886998"/>
    </source>
</evidence>